<comment type="caution">
    <text evidence="4">The sequence shown here is derived from an EMBL/GenBank/DDBJ whole genome shotgun (WGS) entry which is preliminary data.</text>
</comment>
<proteinExistence type="predicted"/>
<dbReference type="Proteomes" id="UP000581135">
    <property type="component" value="Unassembled WGS sequence"/>
</dbReference>
<dbReference type="Gene3D" id="3.40.630.30">
    <property type="match status" value="1"/>
</dbReference>
<reference evidence="4 5" key="1">
    <citation type="submission" date="2020-08" db="EMBL/GenBank/DDBJ databases">
        <title>Genomic Encyclopedia of Type Strains, Phase III (KMG-III): the genomes of soil and plant-associated and newly described type strains.</title>
        <authorList>
            <person name="Whitman W."/>
        </authorList>
    </citation>
    <scope>NUCLEOTIDE SEQUENCE [LARGE SCALE GENOMIC DNA]</scope>
    <source>
        <strain evidence="4 5">CECT 8803</strain>
    </source>
</reference>
<evidence type="ECO:0000256" key="1">
    <source>
        <dbReference type="ARBA" id="ARBA00022679"/>
    </source>
</evidence>
<accession>A0A839SP17</accession>
<sequence>MRAGYMDVGSNFHIDQQPGYQFTLRPGQPNDAAACGKICYHAFKAISERHDFPPDFPSIDVAQGLLDYTLSNPAIRSVVAEMAGEVVGSNFLWISETVAGVGPITIDPACQNVTVGRQLMDWALDTARDAGVNSVRLVQAAYHNRSLALYTKMGFVAREPLSTMQGSVPRVAIPGYKARAASEADVAACTRLHQSLNGYSREGDLRNAIAQGTAMVVEHDGRISGYTTQIAFFGHAVGESNEDIKALICAAPEFAGPGFLLPTRNTALLLWCLEQGLKIVQPMTLMSQGFYNEPSGAFMPSILY</sequence>
<dbReference type="PROSITE" id="PS51186">
    <property type="entry name" value="GNAT"/>
    <property type="match status" value="1"/>
</dbReference>
<dbReference type="EMBL" id="JACHXA010000002">
    <property type="protein sequence ID" value="MBB3064551.1"/>
    <property type="molecule type" value="Genomic_DNA"/>
</dbReference>
<keyword evidence="2" id="KW-0012">Acyltransferase</keyword>
<dbReference type="InterPro" id="IPR016181">
    <property type="entry name" value="Acyl_CoA_acyltransferase"/>
</dbReference>
<keyword evidence="5" id="KW-1185">Reference proteome</keyword>
<dbReference type="PANTHER" id="PTHR43877:SF2">
    <property type="entry name" value="AMINOALKYLPHOSPHONATE N-ACETYLTRANSFERASE-RELATED"/>
    <property type="match status" value="1"/>
</dbReference>
<dbReference type="CDD" id="cd04301">
    <property type="entry name" value="NAT_SF"/>
    <property type="match status" value="1"/>
</dbReference>
<dbReference type="GO" id="GO:0016747">
    <property type="term" value="F:acyltransferase activity, transferring groups other than amino-acyl groups"/>
    <property type="evidence" value="ECO:0007669"/>
    <property type="project" value="InterPro"/>
</dbReference>
<gene>
    <name evidence="4" type="ORF">FHR98_000823</name>
</gene>
<feature type="domain" description="N-acetyltransferase" evidence="3">
    <location>
        <begin position="22"/>
        <end position="180"/>
    </location>
</feature>
<evidence type="ECO:0000259" key="3">
    <source>
        <dbReference type="PROSITE" id="PS51186"/>
    </source>
</evidence>
<dbReference type="RefSeq" id="WP_221205720.1">
    <property type="nucleotide sequence ID" value="NZ_JACHXA010000002.1"/>
</dbReference>
<dbReference type="Pfam" id="PF00583">
    <property type="entry name" value="Acetyltransf_1"/>
    <property type="match status" value="1"/>
</dbReference>
<evidence type="ECO:0000256" key="2">
    <source>
        <dbReference type="ARBA" id="ARBA00023315"/>
    </source>
</evidence>
<name>A0A839SP17_9PROT</name>
<keyword evidence="1 4" id="KW-0808">Transferase</keyword>
<dbReference type="SUPFAM" id="SSF55729">
    <property type="entry name" value="Acyl-CoA N-acyltransferases (Nat)"/>
    <property type="match status" value="1"/>
</dbReference>
<dbReference type="AlphaFoldDB" id="A0A839SP17"/>
<evidence type="ECO:0000313" key="4">
    <source>
        <dbReference type="EMBL" id="MBB3064551.1"/>
    </source>
</evidence>
<evidence type="ECO:0000313" key="5">
    <source>
        <dbReference type="Proteomes" id="UP000581135"/>
    </source>
</evidence>
<dbReference type="InterPro" id="IPR000182">
    <property type="entry name" value="GNAT_dom"/>
</dbReference>
<protein>
    <submittedName>
        <fullName evidence="4">GNAT superfamily N-acetyltransferase</fullName>
    </submittedName>
</protein>
<organism evidence="4 5">
    <name type="scientific">Limibacillus halophilus</name>
    <dbReference type="NCBI Taxonomy" id="1579333"/>
    <lineage>
        <taxon>Bacteria</taxon>
        <taxon>Pseudomonadati</taxon>
        <taxon>Pseudomonadota</taxon>
        <taxon>Alphaproteobacteria</taxon>
        <taxon>Rhodospirillales</taxon>
        <taxon>Rhodovibrionaceae</taxon>
        <taxon>Limibacillus</taxon>
    </lineage>
</organism>
<dbReference type="PANTHER" id="PTHR43877">
    <property type="entry name" value="AMINOALKYLPHOSPHONATE N-ACETYLTRANSFERASE-RELATED-RELATED"/>
    <property type="match status" value="1"/>
</dbReference>
<dbReference type="InterPro" id="IPR050832">
    <property type="entry name" value="Bact_Acetyltransf"/>
</dbReference>